<dbReference type="PROSITE" id="PS50206">
    <property type="entry name" value="RHODANESE_3"/>
    <property type="match status" value="1"/>
</dbReference>
<dbReference type="InterPro" id="IPR050229">
    <property type="entry name" value="GlpE_sulfurtransferase"/>
</dbReference>
<dbReference type="SUPFAM" id="SSF52821">
    <property type="entry name" value="Rhodanese/Cell cycle control phosphatase"/>
    <property type="match status" value="1"/>
</dbReference>
<proteinExistence type="predicted"/>
<comment type="caution">
    <text evidence="2">The sequence shown here is derived from an EMBL/GenBank/DDBJ whole genome shotgun (WGS) entry which is preliminary data.</text>
</comment>
<dbReference type="OrthoDB" id="9808735at2"/>
<dbReference type="PROSITE" id="PS51257">
    <property type="entry name" value="PROKAR_LIPOPROTEIN"/>
    <property type="match status" value="1"/>
</dbReference>
<sequence length="121" mass="13537">MKKLILLLILASLSCKEQGTNATAQSEVLTATEFKTAISKKKVQLVDVRTPDEYAEGHIENAVNIDYYRDDFSSAFNNLDKDKPIYIYCRSGNRSGKAAIILSDLGFKEIYDLKGGFSNYN</sequence>
<dbReference type="CDD" id="cd00158">
    <property type="entry name" value="RHOD"/>
    <property type="match status" value="1"/>
</dbReference>
<protein>
    <submittedName>
        <fullName evidence="2">Rhodanese-related sulfurtransferase</fullName>
    </submittedName>
</protein>
<organism evidence="2 3">
    <name type="scientific">Gelidibacter sediminis</name>
    <dbReference type="NCBI Taxonomy" id="1608710"/>
    <lineage>
        <taxon>Bacteria</taxon>
        <taxon>Pseudomonadati</taxon>
        <taxon>Bacteroidota</taxon>
        <taxon>Flavobacteriia</taxon>
        <taxon>Flavobacteriales</taxon>
        <taxon>Flavobacteriaceae</taxon>
        <taxon>Gelidibacter</taxon>
    </lineage>
</organism>
<dbReference type="EMBL" id="SOBW01000008">
    <property type="protein sequence ID" value="TDU40487.1"/>
    <property type="molecule type" value="Genomic_DNA"/>
</dbReference>
<dbReference type="GO" id="GO:0016740">
    <property type="term" value="F:transferase activity"/>
    <property type="evidence" value="ECO:0007669"/>
    <property type="project" value="UniProtKB-KW"/>
</dbReference>
<dbReference type="AlphaFoldDB" id="A0A4R7PZL6"/>
<dbReference type="Gene3D" id="3.40.250.10">
    <property type="entry name" value="Rhodanese-like domain"/>
    <property type="match status" value="1"/>
</dbReference>
<accession>A0A4R7PZL6</accession>
<evidence type="ECO:0000313" key="3">
    <source>
        <dbReference type="Proteomes" id="UP000294689"/>
    </source>
</evidence>
<dbReference type="Pfam" id="PF00581">
    <property type="entry name" value="Rhodanese"/>
    <property type="match status" value="1"/>
</dbReference>
<name>A0A4R7PZL6_9FLAO</name>
<keyword evidence="3" id="KW-1185">Reference proteome</keyword>
<reference evidence="2 3" key="1">
    <citation type="submission" date="2019-03" db="EMBL/GenBank/DDBJ databases">
        <title>Genomic Encyclopedia of Archaeal and Bacterial Type Strains, Phase II (KMG-II): from individual species to whole genera.</title>
        <authorList>
            <person name="Goeker M."/>
        </authorList>
    </citation>
    <scope>NUCLEOTIDE SEQUENCE [LARGE SCALE GENOMIC DNA]</scope>
    <source>
        <strain evidence="2 3">DSM 28135</strain>
    </source>
</reference>
<dbReference type="PANTHER" id="PTHR43031:SF18">
    <property type="entry name" value="RHODANESE-RELATED SULFURTRANSFERASES"/>
    <property type="match status" value="1"/>
</dbReference>
<evidence type="ECO:0000313" key="2">
    <source>
        <dbReference type="EMBL" id="TDU40487.1"/>
    </source>
</evidence>
<evidence type="ECO:0000259" key="1">
    <source>
        <dbReference type="PROSITE" id="PS50206"/>
    </source>
</evidence>
<dbReference type="InterPro" id="IPR036873">
    <property type="entry name" value="Rhodanese-like_dom_sf"/>
</dbReference>
<dbReference type="PANTHER" id="PTHR43031">
    <property type="entry name" value="FAD-DEPENDENT OXIDOREDUCTASE"/>
    <property type="match status" value="1"/>
</dbReference>
<keyword evidence="2" id="KW-0808">Transferase</keyword>
<dbReference type="SMART" id="SM00450">
    <property type="entry name" value="RHOD"/>
    <property type="match status" value="1"/>
</dbReference>
<feature type="domain" description="Rhodanese" evidence="1">
    <location>
        <begin position="39"/>
        <end position="121"/>
    </location>
</feature>
<gene>
    <name evidence="2" type="ORF">BXY82_2537</name>
</gene>
<dbReference type="RefSeq" id="WP_133758496.1">
    <property type="nucleotide sequence ID" value="NZ_SOBW01000008.1"/>
</dbReference>
<dbReference type="Proteomes" id="UP000294689">
    <property type="component" value="Unassembled WGS sequence"/>
</dbReference>
<dbReference type="InterPro" id="IPR001763">
    <property type="entry name" value="Rhodanese-like_dom"/>
</dbReference>